<keyword evidence="1" id="KW-0238">DNA-binding</keyword>
<dbReference type="PROSITE" id="PS50937">
    <property type="entry name" value="HTH_MERR_2"/>
    <property type="match status" value="1"/>
</dbReference>
<accession>A0A502L168</accession>
<dbReference type="EMBL" id="SAWY01000019">
    <property type="protein sequence ID" value="TPH15723.1"/>
    <property type="molecule type" value="Genomic_DNA"/>
</dbReference>
<dbReference type="CDD" id="cd02440">
    <property type="entry name" value="AdoMet_MTases"/>
    <property type="match status" value="1"/>
</dbReference>
<evidence type="ECO:0000256" key="1">
    <source>
        <dbReference type="ARBA" id="ARBA00023125"/>
    </source>
</evidence>
<dbReference type="InterPro" id="IPR047057">
    <property type="entry name" value="MerR_fam"/>
</dbReference>
<dbReference type="SUPFAM" id="SSF53335">
    <property type="entry name" value="S-adenosyl-L-methionine-dependent methyltransferases"/>
    <property type="match status" value="1"/>
</dbReference>
<dbReference type="PANTHER" id="PTHR30204">
    <property type="entry name" value="REDOX-CYCLING DRUG-SENSING TRANSCRIPTIONAL ACTIVATOR SOXR"/>
    <property type="match status" value="1"/>
</dbReference>
<dbReference type="InterPro" id="IPR000551">
    <property type="entry name" value="MerR-type_HTH_dom"/>
</dbReference>
<dbReference type="InterPro" id="IPR041698">
    <property type="entry name" value="Methyltransf_25"/>
</dbReference>
<protein>
    <submittedName>
        <fullName evidence="4">MerR family transcriptional regulator</fullName>
    </submittedName>
</protein>
<organism evidence="4 5">
    <name type="scientific">Litorilituus lipolyticus</name>
    <dbReference type="NCBI Taxonomy" id="2491017"/>
    <lineage>
        <taxon>Bacteria</taxon>
        <taxon>Pseudomonadati</taxon>
        <taxon>Pseudomonadota</taxon>
        <taxon>Gammaproteobacteria</taxon>
        <taxon>Alteromonadales</taxon>
        <taxon>Colwelliaceae</taxon>
        <taxon>Litorilituus</taxon>
    </lineage>
</organism>
<comment type="caution">
    <text evidence="4">The sequence shown here is derived from an EMBL/GenBank/DDBJ whole genome shotgun (WGS) entry which is preliminary data.</text>
</comment>
<dbReference type="CDD" id="cd04789">
    <property type="entry name" value="HTH_Cfa"/>
    <property type="match status" value="1"/>
</dbReference>
<reference evidence="4 5" key="1">
    <citation type="submission" date="2019-01" db="EMBL/GenBank/DDBJ databases">
        <title>Litorilituus lipolytica sp. nov., isolated from intertidal sand of the Yellow Sea in China.</title>
        <authorList>
            <person name="Liu A."/>
        </authorList>
    </citation>
    <scope>NUCLEOTIDE SEQUENCE [LARGE SCALE GENOMIC DNA]</scope>
    <source>
        <strain evidence="4 5">RZ04</strain>
    </source>
</reference>
<dbReference type="GO" id="GO:0003677">
    <property type="term" value="F:DNA binding"/>
    <property type="evidence" value="ECO:0007669"/>
    <property type="project" value="UniProtKB-KW"/>
</dbReference>
<dbReference type="InterPro" id="IPR009061">
    <property type="entry name" value="DNA-bd_dom_put_sf"/>
</dbReference>
<dbReference type="Gene3D" id="3.40.50.150">
    <property type="entry name" value="Vaccinia Virus protein VP39"/>
    <property type="match status" value="1"/>
</dbReference>
<evidence type="ECO:0000259" key="3">
    <source>
        <dbReference type="PROSITE" id="PS50937"/>
    </source>
</evidence>
<sequence length="390" mass="44662">MYKISELATKVGLSRTALLYYEKLQLITGQRLENGYRVYSDKDVQRLRLIQHLLAGGLTLKECKVCLEAKLDRQLLKNRLNALDQEIVQKQKSRDLLAAILGEGDLKSWHEDLNELAPDAHLDWLIKQGFCEKEALRLKWLSKNMNEHDEYMADFMKVFETLEHWGPGSDVDTKHALSLLPSLPKNILEIGCGKGLATKVLAEETEAIITAIDNEQSALDSLTRRFEQLGLSKQLETANVSMTNLPFDKESFDIIWSEGSAYIMGVEKALASWKPCLRAQGYIVLSDMVWRTDKPSKEAMALWSQEYPDIQQIATRVEQMQKAGYQVIRHFPQSKQAWLNYYEPLTARITELEEEMTSSVALSDIKHEVDICTRFADEFGYHVFILAKEK</sequence>
<dbReference type="Pfam" id="PF13411">
    <property type="entry name" value="MerR_1"/>
    <property type="match status" value="1"/>
</dbReference>
<gene>
    <name evidence="4" type="ORF">EPA86_09125</name>
</gene>
<keyword evidence="2" id="KW-0175">Coiled coil</keyword>
<evidence type="ECO:0000256" key="2">
    <source>
        <dbReference type="SAM" id="Coils"/>
    </source>
</evidence>
<feature type="coiled-coil region" evidence="2">
    <location>
        <begin position="66"/>
        <end position="93"/>
    </location>
</feature>
<name>A0A502L168_9GAMM</name>
<dbReference type="RefSeq" id="WP_140603121.1">
    <property type="nucleotide sequence ID" value="NZ_SAWY01000019.1"/>
</dbReference>
<dbReference type="Pfam" id="PF13649">
    <property type="entry name" value="Methyltransf_25"/>
    <property type="match status" value="1"/>
</dbReference>
<dbReference type="PANTHER" id="PTHR30204:SF97">
    <property type="entry name" value="MERR FAMILY REGULATORY PROTEIN"/>
    <property type="match status" value="1"/>
</dbReference>
<evidence type="ECO:0000313" key="4">
    <source>
        <dbReference type="EMBL" id="TPH15723.1"/>
    </source>
</evidence>
<dbReference type="Gene3D" id="1.10.1660.10">
    <property type="match status" value="1"/>
</dbReference>
<dbReference type="AlphaFoldDB" id="A0A502L168"/>
<dbReference type="OrthoDB" id="9808480at2"/>
<dbReference type="InterPro" id="IPR029063">
    <property type="entry name" value="SAM-dependent_MTases_sf"/>
</dbReference>
<proteinExistence type="predicted"/>
<dbReference type="Proteomes" id="UP000315303">
    <property type="component" value="Unassembled WGS sequence"/>
</dbReference>
<keyword evidence="5" id="KW-1185">Reference proteome</keyword>
<dbReference type="SUPFAM" id="SSF46955">
    <property type="entry name" value="Putative DNA-binding domain"/>
    <property type="match status" value="1"/>
</dbReference>
<feature type="domain" description="HTH merR-type" evidence="3">
    <location>
        <begin position="1"/>
        <end position="69"/>
    </location>
</feature>
<dbReference type="GO" id="GO:0003700">
    <property type="term" value="F:DNA-binding transcription factor activity"/>
    <property type="evidence" value="ECO:0007669"/>
    <property type="project" value="InterPro"/>
</dbReference>
<evidence type="ECO:0000313" key="5">
    <source>
        <dbReference type="Proteomes" id="UP000315303"/>
    </source>
</evidence>
<dbReference type="SMART" id="SM00422">
    <property type="entry name" value="HTH_MERR"/>
    <property type="match status" value="1"/>
</dbReference>